<reference evidence="5 6" key="1">
    <citation type="journal article" date="2019" name="Sci. Rep.">
        <title>Comparative genomics of chytrid fungi reveal insights into the obligate biotrophic and pathogenic lifestyle of Synchytrium endobioticum.</title>
        <authorList>
            <person name="van de Vossenberg B.T.L.H."/>
            <person name="Warris S."/>
            <person name="Nguyen H.D.T."/>
            <person name="van Gent-Pelzer M.P.E."/>
            <person name="Joly D.L."/>
            <person name="van de Geest H.C."/>
            <person name="Bonants P.J.M."/>
            <person name="Smith D.S."/>
            <person name="Levesque C.A."/>
            <person name="van der Lee T.A.J."/>
        </authorList>
    </citation>
    <scope>NUCLEOTIDE SEQUENCE [LARGE SCALE GENOMIC DNA]</scope>
    <source>
        <strain evidence="5 6">CBS 675.73</strain>
    </source>
</reference>
<dbReference type="SMART" id="SM00233">
    <property type="entry name" value="PH"/>
    <property type="match status" value="1"/>
</dbReference>
<feature type="compositionally biased region" description="Basic and acidic residues" evidence="2">
    <location>
        <begin position="250"/>
        <end position="263"/>
    </location>
</feature>
<dbReference type="Gene3D" id="2.30.29.30">
    <property type="entry name" value="Pleckstrin-homology domain (PH domain)/Phosphotyrosine-binding domain (PTB)"/>
    <property type="match status" value="1"/>
</dbReference>
<feature type="region of interest" description="Disordered" evidence="2">
    <location>
        <begin position="227"/>
        <end position="296"/>
    </location>
</feature>
<feature type="domain" description="PH" evidence="3">
    <location>
        <begin position="365"/>
        <end position="492"/>
    </location>
</feature>
<dbReference type="InterPro" id="IPR001849">
    <property type="entry name" value="PH_domain"/>
</dbReference>
<evidence type="ECO:0000259" key="3">
    <source>
        <dbReference type="PROSITE" id="PS50003"/>
    </source>
</evidence>
<dbReference type="InterPro" id="IPR050729">
    <property type="entry name" value="Rho-GAP"/>
</dbReference>
<dbReference type="PANTHER" id="PTHR23176:SF129">
    <property type="entry name" value="RHO GTPASE ACTIVATING PROTEIN AT 16F, ISOFORM E-RELATED"/>
    <property type="match status" value="1"/>
</dbReference>
<feature type="compositionally biased region" description="Low complexity" evidence="2">
    <location>
        <begin position="531"/>
        <end position="545"/>
    </location>
</feature>
<feature type="compositionally biased region" description="Polar residues" evidence="2">
    <location>
        <begin position="194"/>
        <end position="207"/>
    </location>
</feature>
<feature type="compositionally biased region" description="Acidic residues" evidence="2">
    <location>
        <begin position="113"/>
        <end position="122"/>
    </location>
</feature>
<dbReference type="InterPro" id="IPR008936">
    <property type="entry name" value="Rho_GTPase_activation_prot"/>
</dbReference>
<dbReference type="AlphaFoldDB" id="A0A507EPD3"/>
<feature type="domain" description="Rho-GAP" evidence="4">
    <location>
        <begin position="600"/>
        <end position="778"/>
    </location>
</feature>
<feature type="compositionally biased region" description="Low complexity" evidence="2">
    <location>
        <begin position="512"/>
        <end position="524"/>
    </location>
</feature>
<evidence type="ECO:0000313" key="6">
    <source>
        <dbReference type="Proteomes" id="UP000320333"/>
    </source>
</evidence>
<feature type="region of interest" description="Disordered" evidence="2">
    <location>
        <begin position="1"/>
        <end position="25"/>
    </location>
</feature>
<dbReference type="OrthoDB" id="185175at2759"/>
<organism evidence="5 6">
    <name type="scientific">Chytriomyces confervae</name>
    <dbReference type="NCBI Taxonomy" id="246404"/>
    <lineage>
        <taxon>Eukaryota</taxon>
        <taxon>Fungi</taxon>
        <taxon>Fungi incertae sedis</taxon>
        <taxon>Chytridiomycota</taxon>
        <taxon>Chytridiomycota incertae sedis</taxon>
        <taxon>Chytridiomycetes</taxon>
        <taxon>Chytridiales</taxon>
        <taxon>Chytriomycetaceae</taxon>
        <taxon>Chytriomyces</taxon>
    </lineage>
</organism>
<feature type="compositionally biased region" description="Basic and acidic residues" evidence="2">
    <location>
        <begin position="499"/>
        <end position="508"/>
    </location>
</feature>
<feature type="region of interest" description="Disordered" evidence="2">
    <location>
        <begin position="186"/>
        <end position="207"/>
    </location>
</feature>
<comment type="caution">
    <text evidence="5">The sequence shown here is derived from an EMBL/GenBank/DDBJ whole genome shotgun (WGS) entry which is preliminary data.</text>
</comment>
<dbReference type="SUPFAM" id="SSF48350">
    <property type="entry name" value="GTPase activation domain, GAP"/>
    <property type="match status" value="1"/>
</dbReference>
<feature type="compositionally biased region" description="Polar residues" evidence="2">
    <location>
        <begin position="319"/>
        <end position="355"/>
    </location>
</feature>
<dbReference type="EMBL" id="QEAP01000505">
    <property type="protein sequence ID" value="TPX65156.1"/>
    <property type="molecule type" value="Genomic_DNA"/>
</dbReference>
<name>A0A507EPD3_9FUNG</name>
<feature type="region of interest" description="Disordered" evidence="2">
    <location>
        <begin position="319"/>
        <end position="359"/>
    </location>
</feature>
<evidence type="ECO:0000313" key="5">
    <source>
        <dbReference type="EMBL" id="TPX65156.1"/>
    </source>
</evidence>
<dbReference type="GO" id="GO:0007165">
    <property type="term" value="P:signal transduction"/>
    <property type="evidence" value="ECO:0007669"/>
    <property type="project" value="InterPro"/>
</dbReference>
<dbReference type="Pfam" id="PF00169">
    <property type="entry name" value="PH"/>
    <property type="match status" value="1"/>
</dbReference>
<evidence type="ECO:0000259" key="4">
    <source>
        <dbReference type="PROSITE" id="PS50238"/>
    </source>
</evidence>
<accession>A0A507EPD3</accession>
<dbReference type="STRING" id="246404.A0A507EPD3"/>
<evidence type="ECO:0000256" key="2">
    <source>
        <dbReference type="SAM" id="MobiDB-lite"/>
    </source>
</evidence>
<evidence type="ECO:0000256" key="1">
    <source>
        <dbReference type="ARBA" id="ARBA00022468"/>
    </source>
</evidence>
<dbReference type="Gene3D" id="1.10.555.10">
    <property type="entry name" value="Rho GTPase activation protein"/>
    <property type="match status" value="1"/>
</dbReference>
<feature type="compositionally biased region" description="Basic and acidic residues" evidence="2">
    <location>
        <begin position="66"/>
        <end position="81"/>
    </location>
</feature>
<keyword evidence="1" id="KW-0343">GTPase activation</keyword>
<sequence>MSTSAEDQIDSLLRKLSPTGSDSDAIASVGRLLDRYAGQGHSVPALVVRLAHERNLLRMQVETLREGARDRERGRDGDYPRKGSVPSVNPGSMPRQPIQHHQRMDRKESLADTLEDSQEDNSDSSASENEYIDPLPSKAQVRKSILSVLNTRLSIGSLSDLSVPMPNSLPNDSSFLLNAVTTTPVSPNFHHGQRTTSGPTIASRGSNMNVLSPISVNSAEYFNPFAPSSASPKGAPEAGDMPASSPPATLRRDPSQDSRRNYDKTPPVIQDKDSGSPATPNPSSPSTTASGLVIPKRDQSTRMSLAVLSDASLMLANSNSESDMSASTSVQPTGASPSVTNSGGAFTPPVRSSSEAALGSSLPDSVIMEGFLVKKMNVPFGRDRDHLPESGSSGSWGWKPRYFKLKEHVLEEFDSKTNAKVTSIHLRHCSPIVVPTSSAASTQQSGGTSAFAFTLIEQKATIPAPISIRHTLCTHSQADRDTWVDAINARVSTGAPDKVAGKKIKDGNQDFSSSSSSLLSTSSSPENATLSGSKPGTGASAAAGGPNGGRSAIGLFQEGGNAAVGAARRGLNLVFGGAGNNKKKVDSPRVVDPDRVIFGAPLEKGVAISKVDPAVDLASVVTRCIEYLEQKNGGALIKEEGIYRLSGATSAIQSLKLAFDLESDLNLLRLSEMEILDLHAVTGLLKLYLRELPDSVLGHDLTEKSDKVKELARLLPQLPSSNYTLLKHLSAHLRLVVQASATNKMNMSNLSIVFSPTLSVPGGLLLVMVTEHDKVFLK</sequence>
<dbReference type="SMART" id="SM00324">
    <property type="entry name" value="RhoGAP"/>
    <property type="match status" value="1"/>
</dbReference>
<dbReference type="GO" id="GO:0005096">
    <property type="term" value="F:GTPase activator activity"/>
    <property type="evidence" value="ECO:0007669"/>
    <property type="project" value="UniProtKB-KW"/>
</dbReference>
<feature type="region of interest" description="Disordered" evidence="2">
    <location>
        <begin position="496"/>
        <end position="545"/>
    </location>
</feature>
<evidence type="ECO:0008006" key="7">
    <source>
        <dbReference type="Google" id="ProtNLM"/>
    </source>
</evidence>
<dbReference type="PROSITE" id="PS50003">
    <property type="entry name" value="PH_DOMAIN"/>
    <property type="match status" value="1"/>
</dbReference>
<dbReference type="PROSITE" id="PS50238">
    <property type="entry name" value="RHOGAP"/>
    <property type="match status" value="1"/>
</dbReference>
<dbReference type="GO" id="GO:0005737">
    <property type="term" value="C:cytoplasm"/>
    <property type="evidence" value="ECO:0007669"/>
    <property type="project" value="TreeGrafter"/>
</dbReference>
<protein>
    <recommendedName>
        <fullName evidence="7">Rho-GAP domain-containing protein</fullName>
    </recommendedName>
</protein>
<gene>
    <name evidence="5" type="ORF">CcCBS67573_g08209</name>
</gene>
<keyword evidence="6" id="KW-1185">Reference proteome</keyword>
<dbReference type="SUPFAM" id="SSF50729">
    <property type="entry name" value="PH domain-like"/>
    <property type="match status" value="1"/>
</dbReference>
<dbReference type="InterPro" id="IPR011993">
    <property type="entry name" value="PH-like_dom_sf"/>
</dbReference>
<feature type="region of interest" description="Disordered" evidence="2">
    <location>
        <begin position="66"/>
        <end position="135"/>
    </location>
</feature>
<dbReference type="InterPro" id="IPR000198">
    <property type="entry name" value="RhoGAP_dom"/>
</dbReference>
<dbReference type="Proteomes" id="UP000320333">
    <property type="component" value="Unassembled WGS sequence"/>
</dbReference>
<proteinExistence type="predicted"/>
<dbReference type="Pfam" id="PF00620">
    <property type="entry name" value="RhoGAP"/>
    <property type="match status" value="1"/>
</dbReference>
<dbReference type="PANTHER" id="PTHR23176">
    <property type="entry name" value="RHO/RAC/CDC GTPASE-ACTIVATING PROTEIN"/>
    <property type="match status" value="1"/>
</dbReference>